<dbReference type="Gene3D" id="2.60.40.1970">
    <property type="entry name" value="YEATS domain"/>
    <property type="match status" value="1"/>
</dbReference>
<dbReference type="EMBL" id="CP151505">
    <property type="protein sequence ID" value="WZN62137.1"/>
    <property type="molecule type" value="Genomic_DNA"/>
</dbReference>
<name>A0A7S3FRB7_9CHLO</name>
<dbReference type="PANTHER" id="PTHR47573:SF1">
    <property type="entry name" value="PROTEIN AF-9 HOMOLOG"/>
    <property type="match status" value="1"/>
</dbReference>
<dbReference type="InterPro" id="IPR005033">
    <property type="entry name" value="YEATS"/>
</dbReference>
<keyword evidence="3 4" id="KW-0539">Nucleus</keyword>
<evidence type="ECO:0000313" key="8">
    <source>
        <dbReference type="Proteomes" id="UP001472866"/>
    </source>
</evidence>
<dbReference type="Proteomes" id="UP001472866">
    <property type="component" value="Chromosome 05"/>
</dbReference>
<reference evidence="7 8" key="2">
    <citation type="submission" date="2024-03" db="EMBL/GenBank/DDBJ databases">
        <title>Complete genome sequence of the green alga Chloropicon roscoffensis RCC1871.</title>
        <authorList>
            <person name="Lemieux C."/>
            <person name="Pombert J.-F."/>
            <person name="Otis C."/>
            <person name="Turmel M."/>
        </authorList>
    </citation>
    <scope>NUCLEOTIDE SEQUENCE [LARGE SCALE GENOMIC DNA]</scope>
    <source>
        <strain evidence="7 8">RCC1871</strain>
    </source>
</reference>
<dbReference type="GO" id="GO:0003743">
    <property type="term" value="F:translation initiation factor activity"/>
    <property type="evidence" value="ECO:0007669"/>
    <property type="project" value="UniProtKB-KW"/>
</dbReference>
<dbReference type="PANTHER" id="PTHR47573">
    <property type="entry name" value="PROTEIN AF-9 HOMOLOG"/>
    <property type="match status" value="1"/>
</dbReference>
<evidence type="ECO:0000256" key="2">
    <source>
        <dbReference type="ARBA" id="ARBA00023163"/>
    </source>
</evidence>
<protein>
    <submittedName>
        <fullName evidence="7">Subunit 14 of transcription initiation factor TFIID</fullName>
    </submittedName>
</protein>
<evidence type="ECO:0000313" key="6">
    <source>
        <dbReference type="EMBL" id="CAE0194714.1"/>
    </source>
</evidence>
<keyword evidence="7" id="KW-0648">Protein biosynthesis</keyword>
<evidence type="ECO:0000259" key="5">
    <source>
        <dbReference type="PROSITE" id="PS51037"/>
    </source>
</evidence>
<keyword evidence="8" id="KW-1185">Reference proteome</keyword>
<sequence length="218" mass="24398">MADSATKYVMGKNGQRRMKDVELCLPICAGTVSFWQGKKADEYNAHKWTVYVRSPVNEDLSPLVKKVVFQLHHSFQEPVREILQQPFELTETGWGEFEITATVHFVDEAKEEPFTLAHGLKLFHTDDQPLTTKKPVVSETYEELVFSEPTEALHKRVMPIASKPAPPSPLLPHFPTHSDAEEFAKISKARERVANLVSSIKQKSGADAGGAQVKMEVG</sequence>
<gene>
    <name evidence="6" type="ORF">CROS1456_LOCUS7805</name>
    <name evidence="7" type="ORF">HKI87_05g36730</name>
</gene>
<accession>A0A7S3FRB7</accession>
<dbReference type="EMBL" id="HBHZ01010153">
    <property type="protein sequence ID" value="CAE0194714.1"/>
    <property type="molecule type" value="Transcribed_RNA"/>
</dbReference>
<keyword evidence="1" id="KW-0805">Transcription regulation</keyword>
<keyword evidence="2" id="KW-0804">Transcription</keyword>
<evidence type="ECO:0000256" key="1">
    <source>
        <dbReference type="ARBA" id="ARBA00023015"/>
    </source>
</evidence>
<dbReference type="PROSITE" id="PS51037">
    <property type="entry name" value="YEATS"/>
    <property type="match status" value="1"/>
</dbReference>
<dbReference type="AlphaFoldDB" id="A0A7S3FRB7"/>
<dbReference type="InterPro" id="IPR055129">
    <property type="entry name" value="YEATS_dom"/>
</dbReference>
<dbReference type="GO" id="GO:0005634">
    <property type="term" value="C:nucleus"/>
    <property type="evidence" value="ECO:0007669"/>
    <property type="project" value="UniProtKB-SubCell"/>
</dbReference>
<organism evidence="6">
    <name type="scientific">Chloropicon roscoffensis</name>
    <dbReference type="NCBI Taxonomy" id="1461544"/>
    <lineage>
        <taxon>Eukaryota</taxon>
        <taxon>Viridiplantae</taxon>
        <taxon>Chlorophyta</taxon>
        <taxon>Chloropicophyceae</taxon>
        <taxon>Chloropicales</taxon>
        <taxon>Chloropicaceae</taxon>
        <taxon>Chloropicon</taxon>
    </lineage>
</organism>
<keyword evidence="7" id="KW-0396">Initiation factor</keyword>
<dbReference type="Pfam" id="PF03366">
    <property type="entry name" value="YEATS"/>
    <property type="match status" value="1"/>
</dbReference>
<comment type="subcellular location">
    <subcellularLocation>
        <location evidence="4">Nucleus</location>
    </subcellularLocation>
</comment>
<evidence type="ECO:0000313" key="7">
    <source>
        <dbReference type="EMBL" id="WZN62137.1"/>
    </source>
</evidence>
<dbReference type="CDD" id="cd16910">
    <property type="entry name" value="YEATS_TFIID14_like"/>
    <property type="match status" value="1"/>
</dbReference>
<evidence type="ECO:0000256" key="4">
    <source>
        <dbReference type="PROSITE-ProRule" id="PRU00376"/>
    </source>
</evidence>
<dbReference type="InterPro" id="IPR038704">
    <property type="entry name" value="YEAST_sf"/>
</dbReference>
<proteinExistence type="predicted"/>
<evidence type="ECO:0000256" key="3">
    <source>
        <dbReference type="ARBA" id="ARBA00023242"/>
    </source>
</evidence>
<reference evidence="6" key="1">
    <citation type="submission" date="2021-01" db="EMBL/GenBank/DDBJ databases">
        <authorList>
            <person name="Corre E."/>
            <person name="Pelletier E."/>
            <person name="Niang G."/>
            <person name="Scheremetjew M."/>
            <person name="Finn R."/>
            <person name="Kale V."/>
            <person name="Holt S."/>
            <person name="Cochrane G."/>
            <person name="Meng A."/>
            <person name="Brown T."/>
            <person name="Cohen L."/>
        </authorList>
    </citation>
    <scope>NUCLEOTIDE SEQUENCE</scope>
    <source>
        <strain evidence="6">RCC1871</strain>
    </source>
</reference>
<feature type="domain" description="YEATS" evidence="5">
    <location>
        <begin position="17"/>
        <end position="160"/>
    </location>
</feature>
<dbReference type="GO" id="GO:0006355">
    <property type="term" value="P:regulation of DNA-templated transcription"/>
    <property type="evidence" value="ECO:0007669"/>
    <property type="project" value="InterPro"/>
</dbReference>